<reference evidence="2" key="1">
    <citation type="submission" date="2021-01" db="UniProtKB">
        <authorList>
            <consortium name="EnsemblMetazoa"/>
        </authorList>
    </citation>
    <scope>IDENTIFICATION</scope>
</reference>
<keyword evidence="3" id="KW-1185">Reference proteome</keyword>
<proteinExistence type="predicted"/>
<dbReference type="AlphaFoldDB" id="A0A7M5XGH8"/>
<accession>A0A7M5XGH8</accession>
<dbReference type="Proteomes" id="UP000594262">
    <property type="component" value="Unplaced"/>
</dbReference>
<dbReference type="EnsemblMetazoa" id="CLYHEMT022970.1">
    <property type="protein sequence ID" value="CLYHEMP022970.1"/>
    <property type="gene ID" value="CLYHEMG022970"/>
</dbReference>
<evidence type="ECO:0000256" key="1">
    <source>
        <dbReference type="SAM" id="MobiDB-lite"/>
    </source>
</evidence>
<evidence type="ECO:0000313" key="2">
    <source>
        <dbReference type="EnsemblMetazoa" id="CLYHEMP022970.1"/>
    </source>
</evidence>
<evidence type="ECO:0000313" key="3">
    <source>
        <dbReference type="Proteomes" id="UP000594262"/>
    </source>
</evidence>
<sequence length="193" mass="21934">MKSHKNSIFKIGHRVLFRNPNLNKYTYKTFSFDKLNIVGTVKEVSGHMYKVEVQEGESKCVKSVFKGETVPLSDGDEGNGEEEENDHSNNNNNNNFSLTSVLNSITDVGAKTRESIYNHFTRFCNKQMTDVCSYKHRYFSALDKELSAKLATDPVLADQLSSITHDLWKHGFVFLCTVRGLGKIQGKISYRHT</sequence>
<feature type="compositionally biased region" description="Acidic residues" evidence="1">
    <location>
        <begin position="74"/>
        <end position="85"/>
    </location>
</feature>
<feature type="region of interest" description="Disordered" evidence="1">
    <location>
        <begin position="70"/>
        <end position="94"/>
    </location>
</feature>
<protein>
    <submittedName>
        <fullName evidence="2">Uncharacterized protein</fullName>
    </submittedName>
</protein>
<organism evidence="2 3">
    <name type="scientific">Clytia hemisphaerica</name>
    <dbReference type="NCBI Taxonomy" id="252671"/>
    <lineage>
        <taxon>Eukaryota</taxon>
        <taxon>Metazoa</taxon>
        <taxon>Cnidaria</taxon>
        <taxon>Hydrozoa</taxon>
        <taxon>Hydroidolina</taxon>
        <taxon>Leptothecata</taxon>
        <taxon>Obeliida</taxon>
        <taxon>Clytiidae</taxon>
        <taxon>Clytia</taxon>
    </lineage>
</organism>
<name>A0A7M5XGH8_9CNID</name>